<name>A0AAN6Q2E5_9PEZI</name>
<organism evidence="1 2">
    <name type="scientific">Parathielavia hyrcaniae</name>
    <dbReference type="NCBI Taxonomy" id="113614"/>
    <lineage>
        <taxon>Eukaryota</taxon>
        <taxon>Fungi</taxon>
        <taxon>Dikarya</taxon>
        <taxon>Ascomycota</taxon>
        <taxon>Pezizomycotina</taxon>
        <taxon>Sordariomycetes</taxon>
        <taxon>Sordariomycetidae</taxon>
        <taxon>Sordariales</taxon>
        <taxon>Chaetomiaceae</taxon>
        <taxon>Parathielavia</taxon>
    </lineage>
</organism>
<dbReference type="InterPro" id="IPR023213">
    <property type="entry name" value="CAT-like_dom_sf"/>
</dbReference>
<dbReference type="Gene3D" id="3.30.559.10">
    <property type="entry name" value="Chloramphenicol acetyltransferase-like domain"/>
    <property type="match status" value="2"/>
</dbReference>
<dbReference type="Proteomes" id="UP001305647">
    <property type="component" value="Unassembled WGS sequence"/>
</dbReference>
<dbReference type="AlphaFoldDB" id="A0AAN6Q2E5"/>
<reference evidence="1" key="1">
    <citation type="journal article" date="2023" name="Mol. Phylogenet. Evol.">
        <title>Genome-scale phylogeny and comparative genomics of the fungal order Sordariales.</title>
        <authorList>
            <person name="Hensen N."/>
            <person name="Bonometti L."/>
            <person name="Westerberg I."/>
            <person name="Brannstrom I.O."/>
            <person name="Guillou S."/>
            <person name="Cros-Aarteil S."/>
            <person name="Calhoun S."/>
            <person name="Haridas S."/>
            <person name="Kuo A."/>
            <person name="Mondo S."/>
            <person name="Pangilinan J."/>
            <person name="Riley R."/>
            <person name="LaButti K."/>
            <person name="Andreopoulos B."/>
            <person name="Lipzen A."/>
            <person name="Chen C."/>
            <person name="Yan M."/>
            <person name="Daum C."/>
            <person name="Ng V."/>
            <person name="Clum A."/>
            <person name="Steindorff A."/>
            <person name="Ohm R.A."/>
            <person name="Martin F."/>
            <person name="Silar P."/>
            <person name="Natvig D.O."/>
            <person name="Lalanne C."/>
            <person name="Gautier V."/>
            <person name="Ament-Velasquez S.L."/>
            <person name="Kruys A."/>
            <person name="Hutchinson M.I."/>
            <person name="Powell A.J."/>
            <person name="Barry K."/>
            <person name="Miller A.N."/>
            <person name="Grigoriev I.V."/>
            <person name="Debuchy R."/>
            <person name="Gladieux P."/>
            <person name="Hiltunen Thoren M."/>
            <person name="Johannesson H."/>
        </authorList>
    </citation>
    <scope>NUCLEOTIDE SEQUENCE</scope>
    <source>
        <strain evidence="1">CBS 757.83</strain>
    </source>
</reference>
<comment type="caution">
    <text evidence="1">The sequence shown here is derived from an EMBL/GenBank/DDBJ whole genome shotgun (WGS) entry which is preliminary data.</text>
</comment>
<gene>
    <name evidence="1" type="ORF">N658DRAFT_508539</name>
</gene>
<protein>
    <submittedName>
        <fullName evidence="1">Uncharacterized protein</fullName>
    </submittedName>
</protein>
<evidence type="ECO:0000313" key="2">
    <source>
        <dbReference type="Proteomes" id="UP001305647"/>
    </source>
</evidence>
<evidence type="ECO:0000313" key="1">
    <source>
        <dbReference type="EMBL" id="KAK4099721.1"/>
    </source>
</evidence>
<proteinExistence type="predicted"/>
<dbReference type="EMBL" id="MU863647">
    <property type="protein sequence ID" value="KAK4099721.1"/>
    <property type="molecule type" value="Genomic_DNA"/>
</dbReference>
<keyword evidence="2" id="KW-1185">Reference proteome</keyword>
<sequence length="474" mass="53723">MEVIPIPALDNMSVFRRIRVRTFFILDDRLDEAKLHDALTRLIRDHWRKLGARIVMGKDKWRPVYHLPKVFDDNYELFRWSVEDSDSPFDEAAADLQLKTAKPEGGVAVLPSVEVVDTLFRPQHWPLTLDAEPDAPLLFVHLSLFADATVITISYPHILADQLGLANILKAWLGLVDGKVPPPMVGYNEDILPGQKPFAQYPKSETFKKGRHRVRRPFEYLFVLLGLIWWIMLEPKEETAAIFFPIPLLQSLRQRHAASLSEKDGASSDLTNGDIISGIMTKLARLSSKKKQMLSLSQTINLRGRIPALSTPEAQAGYLHNGLVHATSRFRYDPSMPAMEIARLNRAAVTGVIDDPATVDVLCAVIREQHRRRQPILICEPFERSYHVTTWASAWRDLDFRPALAAGAKKARERRKLRLIVQGDGQAPGVPMRFGSSFIMCKNEDGYWVSFGTTVRGMEAARKYLAEDPMLERI</sequence>
<accession>A0AAN6Q2E5</accession>
<reference evidence="1" key="2">
    <citation type="submission" date="2023-05" db="EMBL/GenBank/DDBJ databases">
        <authorList>
            <consortium name="Lawrence Berkeley National Laboratory"/>
            <person name="Steindorff A."/>
            <person name="Hensen N."/>
            <person name="Bonometti L."/>
            <person name="Westerberg I."/>
            <person name="Brannstrom I.O."/>
            <person name="Guillou S."/>
            <person name="Cros-Aarteil S."/>
            <person name="Calhoun S."/>
            <person name="Haridas S."/>
            <person name="Kuo A."/>
            <person name="Mondo S."/>
            <person name="Pangilinan J."/>
            <person name="Riley R."/>
            <person name="Labutti K."/>
            <person name="Andreopoulos B."/>
            <person name="Lipzen A."/>
            <person name="Chen C."/>
            <person name="Yanf M."/>
            <person name="Daum C."/>
            <person name="Ng V."/>
            <person name="Clum A."/>
            <person name="Ohm R."/>
            <person name="Martin F."/>
            <person name="Silar P."/>
            <person name="Natvig D."/>
            <person name="Lalanne C."/>
            <person name="Gautier V."/>
            <person name="Ament-Velasquez S.L."/>
            <person name="Kruys A."/>
            <person name="Hutchinson M.I."/>
            <person name="Powell A.J."/>
            <person name="Barry K."/>
            <person name="Miller A.N."/>
            <person name="Grigoriev I.V."/>
            <person name="Debuchy R."/>
            <person name="Gladieux P."/>
            <person name="Thoren M.H."/>
            <person name="Johannesson H."/>
        </authorList>
    </citation>
    <scope>NUCLEOTIDE SEQUENCE</scope>
    <source>
        <strain evidence="1">CBS 757.83</strain>
    </source>
</reference>